<dbReference type="RefSeq" id="WP_074968353.1">
    <property type="nucleotide sequence ID" value="NZ_CBCRYP010000021.1"/>
</dbReference>
<proteinExistence type="predicted"/>
<dbReference type="EMBL" id="FOPU01000020">
    <property type="protein sequence ID" value="SFH58332.1"/>
    <property type="molecule type" value="Genomic_DNA"/>
</dbReference>
<dbReference type="InterPro" id="IPR016181">
    <property type="entry name" value="Acyl_CoA_acyltransferase"/>
</dbReference>
<reference evidence="1 2" key="1">
    <citation type="submission" date="2016-10" db="EMBL/GenBank/DDBJ databases">
        <authorList>
            <person name="de Groot N.N."/>
        </authorList>
    </citation>
    <scope>NUCLEOTIDE SEQUENCE [LARGE SCALE GENOMIC DNA]</scope>
    <source>
        <strain evidence="1 2">DSM 8537</strain>
    </source>
</reference>
<dbReference type="AlphaFoldDB" id="A0A1I3B7X7"/>
<organism evidence="1 2">
    <name type="scientific">Paracoccus aminovorans</name>
    <dbReference type="NCBI Taxonomy" id="34004"/>
    <lineage>
        <taxon>Bacteria</taxon>
        <taxon>Pseudomonadati</taxon>
        <taxon>Pseudomonadota</taxon>
        <taxon>Alphaproteobacteria</taxon>
        <taxon>Rhodobacterales</taxon>
        <taxon>Paracoccaceae</taxon>
        <taxon>Paracoccus</taxon>
    </lineage>
</organism>
<dbReference type="SUPFAM" id="SSF55729">
    <property type="entry name" value="Acyl-CoA N-acyltransferases (Nat)"/>
    <property type="match status" value="1"/>
</dbReference>
<evidence type="ECO:0008006" key="3">
    <source>
        <dbReference type="Google" id="ProtNLM"/>
    </source>
</evidence>
<protein>
    <recommendedName>
        <fullName evidence="3">N-acetyltransferase domain-containing protein</fullName>
    </recommendedName>
</protein>
<accession>A0A1I3B7X7</accession>
<name>A0A1I3B7X7_9RHOB</name>
<sequence length="154" mass="17797">MRVTVGPVTPEVVTELLPRLRPVDRLELDCMAMGETEADLRSMVSRARRCRAAYIDGELVCIFGVSASTMLADVGCPWALMTRAVDRREFRREFIADSRVGLEWLGQDFRRLWNLVAEENAVAIRWLRWLGFRFDGRAVDLRGHRFLHFDKEIA</sequence>
<evidence type="ECO:0000313" key="2">
    <source>
        <dbReference type="Proteomes" id="UP000183635"/>
    </source>
</evidence>
<dbReference type="Proteomes" id="UP000183635">
    <property type="component" value="Unassembled WGS sequence"/>
</dbReference>
<dbReference type="OrthoDB" id="6711434at2"/>
<gene>
    <name evidence="1" type="ORF">SAMN04488021_1208</name>
</gene>
<evidence type="ECO:0000313" key="1">
    <source>
        <dbReference type="EMBL" id="SFH58332.1"/>
    </source>
</evidence>
<keyword evidence="2" id="KW-1185">Reference proteome</keyword>
<dbReference type="STRING" id="34004.SAMN04488021_1208"/>